<feature type="transmembrane region" description="Helical" evidence="6">
    <location>
        <begin position="274"/>
        <end position="293"/>
    </location>
</feature>
<dbReference type="EMBL" id="BMYP01000012">
    <property type="protein sequence ID" value="GHD75053.1"/>
    <property type="molecule type" value="Genomic_DNA"/>
</dbReference>
<dbReference type="NCBIfam" id="TIGR03718">
    <property type="entry name" value="R_switched_Alx"/>
    <property type="match status" value="1"/>
</dbReference>
<feature type="transmembrane region" description="Helical" evidence="6">
    <location>
        <begin position="299"/>
        <end position="318"/>
    </location>
</feature>
<keyword evidence="3 6" id="KW-0812">Transmembrane</keyword>
<dbReference type="PANTHER" id="PTHR30238">
    <property type="entry name" value="MEMBRANE BOUND PREDICTED REDOX MODULATOR"/>
    <property type="match status" value="1"/>
</dbReference>
<protein>
    <submittedName>
        <fullName evidence="7">Membrane protein</fullName>
    </submittedName>
</protein>
<evidence type="ECO:0000256" key="2">
    <source>
        <dbReference type="ARBA" id="ARBA00007511"/>
    </source>
</evidence>
<dbReference type="PANTHER" id="PTHR30238:SF0">
    <property type="entry name" value="THYLAKOID MEMBRANE PROTEIN TERC, CHLOROPLASTIC"/>
    <property type="match status" value="1"/>
</dbReference>
<feature type="transmembrane region" description="Helical" evidence="6">
    <location>
        <begin position="45"/>
        <end position="65"/>
    </location>
</feature>
<evidence type="ECO:0000256" key="4">
    <source>
        <dbReference type="ARBA" id="ARBA00022989"/>
    </source>
</evidence>
<evidence type="ECO:0000256" key="1">
    <source>
        <dbReference type="ARBA" id="ARBA00004141"/>
    </source>
</evidence>
<dbReference type="InterPro" id="IPR005496">
    <property type="entry name" value="Integral_membrane_TerC"/>
</dbReference>
<feature type="transmembrane region" description="Helical" evidence="6">
    <location>
        <begin position="85"/>
        <end position="108"/>
    </location>
</feature>
<reference evidence="8" key="1">
    <citation type="journal article" date="2019" name="Int. J. Syst. Evol. Microbiol.">
        <title>The Global Catalogue of Microorganisms (GCM) 10K type strain sequencing project: providing services to taxonomists for standard genome sequencing and annotation.</title>
        <authorList>
            <consortium name="The Broad Institute Genomics Platform"/>
            <consortium name="The Broad Institute Genome Sequencing Center for Infectious Disease"/>
            <person name="Wu L."/>
            <person name="Ma J."/>
        </authorList>
    </citation>
    <scope>NUCLEOTIDE SEQUENCE [LARGE SCALE GENOMIC DNA]</scope>
    <source>
        <strain evidence="8">KCTC 23713</strain>
    </source>
</reference>
<feature type="transmembrane region" description="Helical" evidence="6">
    <location>
        <begin position="242"/>
        <end position="262"/>
    </location>
</feature>
<feature type="transmembrane region" description="Helical" evidence="6">
    <location>
        <begin position="148"/>
        <end position="166"/>
    </location>
</feature>
<evidence type="ECO:0000256" key="6">
    <source>
        <dbReference type="SAM" id="Phobius"/>
    </source>
</evidence>
<dbReference type="RefSeq" id="WP_189352770.1">
    <property type="nucleotide sequence ID" value="NZ_BMYP01000012.1"/>
</dbReference>
<proteinExistence type="inferred from homology"/>
<keyword evidence="4 6" id="KW-1133">Transmembrane helix</keyword>
<keyword evidence="8" id="KW-1185">Reference proteome</keyword>
<dbReference type="Pfam" id="PF03741">
    <property type="entry name" value="TerC"/>
    <property type="match status" value="1"/>
</dbReference>
<dbReference type="InterPro" id="IPR022369">
    <property type="entry name" value="Integral_membrane_TerC_rswitch"/>
</dbReference>
<keyword evidence="5 6" id="KW-0472">Membrane</keyword>
<evidence type="ECO:0000313" key="8">
    <source>
        <dbReference type="Proteomes" id="UP000662678"/>
    </source>
</evidence>
<name>A0ABQ3H7X5_9NEIS</name>
<feature type="transmembrane region" description="Helical" evidence="6">
    <location>
        <begin position="213"/>
        <end position="236"/>
    </location>
</feature>
<comment type="similarity">
    <text evidence="2">Belongs to the TerC family.</text>
</comment>
<feature type="transmembrane region" description="Helical" evidence="6">
    <location>
        <begin position="120"/>
        <end position="142"/>
    </location>
</feature>
<feature type="transmembrane region" description="Helical" evidence="6">
    <location>
        <begin position="12"/>
        <end position="33"/>
    </location>
</feature>
<sequence>MEQALPSIGSPFFYAVFFVAVLLMIAVDMLALKQSGAHKVSIKEAATWSAVWVAVAGAFGGWLWWTLDGDPAYGRAVANQKTLEFFTGYVIEKSLAVDNIFVFLMIFGFFKVPAEYQRRVLSYGVFGAIVLRTVMVFLGAALVREFSWILYVFGAFLLFTGLKMMLPEKEEAQDLADNRLLRWLRTHIRMSDDYHGDRFFVVKNGLRHATPMFLVLVFVELSDVVFAVDSIPAIFAVTMDPFIVLTSNIFAILGLRAMFFLLADVADRFHLLRYGLAIVLAFIGVKLLLIKVVHLPVAVSLGVVFTVIAGAVIASLLFPKKAA</sequence>
<accession>A0ABQ3H7X5</accession>
<comment type="caution">
    <text evidence="7">The sequence shown here is derived from an EMBL/GenBank/DDBJ whole genome shotgun (WGS) entry which is preliminary data.</text>
</comment>
<evidence type="ECO:0000313" key="7">
    <source>
        <dbReference type="EMBL" id="GHD75053.1"/>
    </source>
</evidence>
<comment type="subcellular location">
    <subcellularLocation>
        <location evidence="1">Membrane</location>
        <topology evidence="1">Multi-pass membrane protein</topology>
    </subcellularLocation>
</comment>
<evidence type="ECO:0000256" key="5">
    <source>
        <dbReference type="ARBA" id="ARBA00023136"/>
    </source>
</evidence>
<gene>
    <name evidence="7" type="ORF">GCM10011419_12260</name>
</gene>
<evidence type="ECO:0000256" key="3">
    <source>
        <dbReference type="ARBA" id="ARBA00022692"/>
    </source>
</evidence>
<dbReference type="Proteomes" id="UP000662678">
    <property type="component" value="Unassembled WGS sequence"/>
</dbReference>
<organism evidence="7 8">
    <name type="scientific">Vogesella fluminis</name>
    <dbReference type="NCBI Taxonomy" id="1069161"/>
    <lineage>
        <taxon>Bacteria</taxon>
        <taxon>Pseudomonadati</taxon>
        <taxon>Pseudomonadota</taxon>
        <taxon>Betaproteobacteria</taxon>
        <taxon>Neisseriales</taxon>
        <taxon>Chromobacteriaceae</taxon>
        <taxon>Vogesella</taxon>
    </lineage>
</organism>